<organism evidence="2 3">
    <name type="scientific">Clohesyomyces aquaticus</name>
    <dbReference type="NCBI Taxonomy" id="1231657"/>
    <lineage>
        <taxon>Eukaryota</taxon>
        <taxon>Fungi</taxon>
        <taxon>Dikarya</taxon>
        <taxon>Ascomycota</taxon>
        <taxon>Pezizomycotina</taxon>
        <taxon>Dothideomycetes</taxon>
        <taxon>Pleosporomycetidae</taxon>
        <taxon>Pleosporales</taxon>
        <taxon>Lindgomycetaceae</taxon>
        <taxon>Clohesyomyces</taxon>
    </lineage>
</organism>
<feature type="transmembrane region" description="Helical" evidence="1">
    <location>
        <begin position="53"/>
        <end position="75"/>
    </location>
</feature>
<comment type="caution">
    <text evidence="2">The sequence shown here is derived from an EMBL/GenBank/DDBJ whole genome shotgun (WGS) entry which is preliminary data.</text>
</comment>
<keyword evidence="1" id="KW-0812">Transmembrane</keyword>
<dbReference type="AlphaFoldDB" id="A0A1Y1ZKC9"/>
<dbReference type="Proteomes" id="UP000193144">
    <property type="component" value="Unassembled WGS sequence"/>
</dbReference>
<keyword evidence="1" id="KW-1133">Transmembrane helix</keyword>
<dbReference type="EMBL" id="MCFA01000070">
    <property type="protein sequence ID" value="ORY10676.1"/>
    <property type="molecule type" value="Genomic_DNA"/>
</dbReference>
<evidence type="ECO:0000313" key="3">
    <source>
        <dbReference type="Proteomes" id="UP000193144"/>
    </source>
</evidence>
<evidence type="ECO:0000256" key="1">
    <source>
        <dbReference type="SAM" id="Phobius"/>
    </source>
</evidence>
<keyword evidence="1" id="KW-0472">Membrane</keyword>
<proteinExistence type="predicted"/>
<reference evidence="2 3" key="1">
    <citation type="submission" date="2016-07" db="EMBL/GenBank/DDBJ databases">
        <title>Pervasive Adenine N6-methylation of Active Genes in Fungi.</title>
        <authorList>
            <consortium name="DOE Joint Genome Institute"/>
            <person name="Mondo S.J."/>
            <person name="Dannebaum R.O."/>
            <person name="Kuo R.C."/>
            <person name="Labutti K."/>
            <person name="Haridas S."/>
            <person name="Kuo A."/>
            <person name="Salamov A."/>
            <person name="Ahrendt S.R."/>
            <person name="Lipzen A."/>
            <person name="Sullivan W."/>
            <person name="Andreopoulos W.B."/>
            <person name="Clum A."/>
            <person name="Lindquist E."/>
            <person name="Daum C."/>
            <person name="Ramamoorthy G.K."/>
            <person name="Gryganskyi A."/>
            <person name="Culley D."/>
            <person name="Magnuson J.K."/>
            <person name="James T.Y."/>
            <person name="O'Malley M.A."/>
            <person name="Stajich J.E."/>
            <person name="Spatafora J.W."/>
            <person name="Visel A."/>
            <person name="Grigoriev I.V."/>
        </authorList>
    </citation>
    <scope>NUCLEOTIDE SEQUENCE [LARGE SCALE GENOMIC DNA]</scope>
    <source>
        <strain evidence="2 3">CBS 115471</strain>
    </source>
</reference>
<sequence length="216" mass="24409">MTNGRVVTACDGCRGDFEGAVDEALDHHLSYFSRRIVASLQLRLDDLWSGPSFRVILITFVSDMFTSFGDMAVLFKQSKRIAKNRSGIALSRALKISSGDFVETQPRRWNLTSPNPRCNRGMTNAWPKCTIHGRSTRIAEKVTEAIEQLIYGHADSNPCRRCAIISWTFTGAAVVLPKEPHMWTWEHAAFVLMLELFLKTAILLLPTWLYPFGMDL</sequence>
<gene>
    <name evidence="2" type="ORF">BCR34DRAFT_345647</name>
</gene>
<evidence type="ECO:0000313" key="2">
    <source>
        <dbReference type="EMBL" id="ORY10676.1"/>
    </source>
</evidence>
<feature type="transmembrane region" description="Helical" evidence="1">
    <location>
        <begin position="188"/>
        <end position="210"/>
    </location>
</feature>
<protein>
    <submittedName>
        <fullName evidence="2">Uncharacterized protein</fullName>
    </submittedName>
</protein>
<name>A0A1Y1ZKC9_9PLEO</name>
<keyword evidence="3" id="KW-1185">Reference proteome</keyword>
<accession>A0A1Y1ZKC9</accession>